<dbReference type="OrthoDB" id="4563701at2"/>
<reference evidence="1 2" key="1">
    <citation type="submission" date="2016-12" db="EMBL/GenBank/DDBJ databases">
        <title>The new phylogeny of genus Mycobacterium.</title>
        <authorList>
            <person name="Tortoli E."/>
            <person name="Trovato A."/>
            <person name="Cirillo D.M."/>
        </authorList>
    </citation>
    <scope>NUCLEOTIDE SEQUENCE [LARGE SCALE GENOMIC DNA]</scope>
    <source>
        <strain evidence="1 2">DSM 45130</strain>
    </source>
</reference>
<dbReference type="NCBIfam" id="TIGR04529">
    <property type="entry name" value="MTB_hemophore"/>
    <property type="match status" value="1"/>
</dbReference>
<name>A0A1X0DMN8_9MYCO</name>
<accession>A0A1X0DMN8</accession>
<sequence>MARLSLMGLVVAAGALTVVLAQGSASADPDYSALINTDCSYEQVISAVRVQNPAAAAFLDSRPDQQDAFRTYFAQSHASRANIIEMNKTNPAAQQILDVAQGAVAACHNY</sequence>
<organism evidence="1 2">
    <name type="scientific">Mycolicibacterium insubricum</name>
    <dbReference type="NCBI Taxonomy" id="444597"/>
    <lineage>
        <taxon>Bacteria</taxon>
        <taxon>Bacillati</taxon>
        <taxon>Actinomycetota</taxon>
        <taxon>Actinomycetes</taxon>
        <taxon>Mycobacteriales</taxon>
        <taxon>Mycobacteriaceae</taxon>
        <taxon>Mycolicibacterium</taxon>
    </lineage>
</organism>
<evidence type="ECO:0000313" key="2">
    <source>
        <dbReference type="Proteomes" id="UP000192801"/>
    </source>
</evidence>
<comment type="caution">
    <text evidence="1">The sequence shown here is derived from an EMBL/GenBank/DDBJ whole genome shotgun (WGS) entry which is preliminary data.</text>
</comment>
<dbReference type="AlphaFoldDB" id="A0A1X0DMN8"/>
<dbReference type="InterPro" id="IPR032407">
    <property type="entry name" value="MHB"/>
</dbReference>
<evidence type="ECO:0000313" key="1">
    <source>
        <dbReference type="EMBL" id="ORA73625.1"/>
    </source>
</evidence>
<keyword evidence="2" id="KW-1185">Reference proteome</keyword>
<gene>
    <name evidence="1" type="ORF">BST26_02335</name>
</gene>
<dbReference type="EMBL" id="MVHS01000003">
    <property type="protein sequence ID" value="ORA73625.1"/>
    <property type="molecule type" value="Genomic_DNA"/>
</dbReference>
<protein>
    <submittedName>
        <fullName evidence="1">Uncharacterized protein</fullName>
    </submittedName>
</protein>
<dbReference type="STRING" id="444597.BST26_02335"/>
<dbReference type="Proteomes" id="UP000192801">
    <property type="component" value="Unassembled WGS sequence"/>
</dbReference>
<dbReference type="RefSeq" id="WP_083029195.1">
    <property type="nucleotide sequence ID" value="NZ_AP022618.1"/>
</dbReference>
<dbReference type="GO" id="GO:0020037">
    <property type="term" value="F:heme binding"/>
    <property type="evidence" value="ECO:0007669"/>
    <property type="project" value="InterPro"/>
</dbReference>
<proteinExistence type="predicted"/>